<dbReference type="RefSeq" id="XP_037221108.1">
    <property type="nucleotide sequence ID" value="XM_037363187.1"/>
</dbReference>
<reference evidence="6" key="1">
    <citation type="submission" date="2020-05" db="EMBL/GenBank/DDBJ databases">
        <title>Mycena genomes resolve the evolution of fungal bioluminescence.</title>
        <authorList>
            <person name="Tsai I.J."/>
        </authorList>
    </citation>
    <scope>NUCLEOTIDE SEQUENCE</scope>
    <source>
        <strain evidence="6">171206Taipei</strain>
    </source>
</reference>
<evidence type="ECO:0000256" key="4">
    <source>
        <dbReference type="SAM" id="SignalP"/>
    </source>
</evidence>
<dbReference type="Proteomes" id="UP000636479">
    <property type="component" value="Unassembled WGS sequence"/>
</dbReference>
<dbReference type="InterPro" id="IPR008929">
    <property type="entry name" value="Chondroitin_lyas"/>
</dbReference>
<dbReference type="InterPro" id="IPR008397">
    <property type="entry name" value="Alginate_lyase_dom"/>
</dbReference>
<feature type="chain" id="PRO_5034758190" evidence="4">
    <location>
        <begin position="27"/>
        <end position="520"/>
    </location>
</feature>
<evidence type="ECO:0000256" key="2">
    <source>
        <dbReference type="ARBA" id="ARBA00023239"/>
    </source>
</evidence>
<feature type="compositionally biased region" description="Low complexity" evidence="3">
    <location>
        <begin position="435"/>
        <end position="472"/>
    </location>
</feature>
<dbReference type="Pfam" id="PF05426">
    <property type="entry name" value="Alginate_lyase"/>
    <property type="match status" value="1"/>
</dbReference>
<keyword evidence="2 6" id="KW-0456">Lyase</keyword>
<comment type="caution">
    <text evidence="6">The sequence shown here is derived from an EMBL/GenBank/DDBJ whole genome shotgun (WGS) entry which is preliminary data.</text>
</comment>
<feature type="signal peptide" evidence="4">
    <location>
        <begin position="1"/>
        <end position="26"/>
    </location>
</feature>
<evidence type="ECO:0000259" key="5">
    <source>
        <dbReference type="Pfam" id="PF05426"/>
    </source>
</evidence>
<name>A0A8H6SSZ3_9AGAR</name>
<dbReference type="GeneID" id="59345703"/>
<evidence type="ECO:0000313" key="7">
    <source>
        <dbReference type="Proteomes" id="UP000636479"/>
    </source>
</evidence>
<keyword evidence="1 4" id="KW-0732">Signal</keyword>
<evidence type="ECO:0000313" key="6">
    <source>
        <dbReference type="EMBL" id="KAF7304136.1"/>
    </source>
</evidence>
<dbReference type="GO" id="GO:0016829">
    <property type="term" value="F:lyase activity"/>
    <property type="evidence" value="ECO:0007669"/>
    <property type="project" value="UniProtKB-KW"/>
</dbReference>
<feature type="region of interest" description="Disordered" evidence="3">
    <location>
        <begin position="435"/>
        <end position="501"/>
    </location>
</feature>
<dbReference type="AlphaFoldDB" id="A0A8H6SSZ3"/>
<dbReference type="Gene3D" id="1.50.10.100">
    <property type="entry name" value="Chondroitin AC/alginate lyase"/>
    <property type="match status" value="1"/>
</dbReference>
<dbReference type="SUPFAM" id="SSF48230">
    <property type="entry name" value="Chondroitin AC/alginate lyase"/>
    <property type="match status" value="1"/>
</dbReference>
<dbReference type="GO" id="GO:0042597">
    <property type="term" value="C:periplasmic space"/>
    <property type="evidence" value="ECO:0007669"/>
    <property type="project" value="InterPro"/>
</dbReference>
<dbReference type="EMBL" id="JACAZF010000005">
    <property type="protein sequence ID" value="KAF7304136.1"/>
    <property type="molecule type" value="Genomic_DNA"/>
</dbReference>
<feature type="compositionally biased region" description="Low complexity" evidence="3">
    <location>
        <begin position="484"/>
        <end position="501"/>
    </location>
</feature>
<organism evidence="6 7">
    <name type="scientific">Mycena indigotica</name>
    <dbReference type="NCBI Taxonomy" id="2126181"/>
    <lineage>
        <taxon>Eukaryota</taxon>
        <taxon>Fungi</taxon>
        <taxon>Dikarya</taxon>
        <taxon>Basidiomycota</taxon>
        <taxon>Agaricomycotina</taxon>
        <taxon>Agaricomycetes</taxon>
        <taxon>Agaricomycetidae</taxon>
        <taxon>Agaricales</taxon>
        <taxon>Marasmiineae</taxon>
        <taxon>Mycenaceae</taxon>
        <taxon>Mycena</taxon>
    </lineage>
</organism>
<gene>
    <name evidence="6" type="ORF">MIND_00645200</name>
</gene>
<evidence type="ECO:0000256" key="1">
    <source>
        <dbReference type="ARBA" id="ARBA00022729"/>
    </source>
</evidence>
<proteinExistence type="predicted"/>
<feature type="domain" description="Alginate lyase" evidence="5">
    <location>
        <begin position="76"/>
        <end position="366"/>
    </location>
</feature>
<dbReference type="OrthoDB" id="63533at2759"/>
<sequence length="520" mass="55399">MSPSTPSLLRLSLLSQLLIFSSPIWAANPFVQYANDFIDPGYIAGLNGKYPASLKSAQNTIVAWAEELNSHGPWSVTFKPVVAPSNDKHDYMSWAPYQWPDCSSVKNTTVLTPAEIRTTCPYVNRDGQVNPDRSIPNDFQSFFNVSDAVLYNSLASTFQAGSAGKYQANAVKYIKTWFLDEATAMNPNLKYAQMRLGPTGQLGTFTGILDLRMMAKVVSGVLILRETKAAAWTQDIDSAFVKWCKAYINWLQTAPTAQEARDAKNNHGTFFAGQFMALQVLVGDNDGAAKTGRAYFDGEFKNQIAADGDQPLEATRTHPYHYRGFNIAGMITAARLLKYADPSSNVWQTSSLAPGATIQKAVDFFMSTDPAKSGETDVTYEIYPNVAAVAATYGDADGKYIDFLKKSGFPYAGDAFFLWDQPLGVRTGSGVSSAAVSRSSLPSHSAPQPSSSATSSTGPRPPATGSGNSVGSSGQGGAPADNTSPNNNAGGAPGRSASGRSASSMLGLWVGVVGAVIGLL</sequence>
<evidence type="ECO:0000256" key="3">
    <source>
        <dbReference type="SAM" id="MobiDB-lite"/>
    </source>
</evidence>
<protein>
    <submittedName>
        <fullName evidence="6">Chondroitin AC/alginate lyase</fullName>
    </submittedName>
</protein>
<accession>A0A8H6SSZ3</accession>
<keyword evidence="7" id="KW-1185">Reference proteome</keyword>